<sequence>MGVMMCEPMQAELRANIFEVIEENDQDSGGGDNGVVSEAMTGCNQQARALHSSTLGKLLADLVCEYLEWCELDHTLKVYIPECNLQSKYPKRVELEEELGIPSMVESGHFSTRPLLAIILESYCKMVALHSGVIRNGHGGHRVVIPNPKAWSGLRAHDGAENGGQDHGRNIESAGHSGKKMGTEDKPSRTQQESRQDAVMVQRTHSNGAVPSSAGSDVVADHAPDQERPAVDAGKQVDSRQQRSEVHAADAPASSAEDQRSTTRSSLLGPLPPIRPGRRSMGVTPLPSSTKSSDASAGGPNTRGSGAESRGEATREMASASHPAGVAGHGAAAERGNEKDKGSSGSTGADDHSRGFTVTRTSSGKVDTAGSGQPIIDKDEMERRSSIRQLATEAAFLDAKASNTSCKDVEEILRGGGGGRTRGRRRFEEGEEWVVQGGGGGRARERSRSHEEDERLQEVVQTLEGRCKEVARVGLGGQKRTHEEEEVVQGGVGGGRKREGMKGKLDRGIAKCFVHEMEKGGNMKGGHEMLCTVEGGEGERSRGVSSCLQDALHGGRDKEVAGGTPRRKECDGGGWRGSVERKCGGRIGVWRGSEGGGHCGGRVSSKGIGRRRSMEGDLKMLLHRRGEMERLKKKSWKKISRWMGRLPNMLGQVIIKSNDEEDENPFFMTDVLGKKEPEDMTVDS</sequence>
<protein>
    <submittedName>
        <fullName evidence="5">Uncharacterized protein</fullName>
    </submittedName>
</protein>
<dbReference type="Gene3D" id="1.20.960.40">
    <property type="match status" value="1"/>
</dbReference>
<feature type="region of interest" description="Disordered" evidence="4">
    <location>
        <begin position="477"/>
        <end position="501"/>
    </location>
</feature>
<feature type="compositionally biased region" description="Polar residues" evidence="4">
    <location>
        <begin position="203"/>
        <end position="215"/>
    </location>
</feature>
<dbReference type="AlphaFoldDB" id="A0A388KPS9"/>
<evidence type="ECO:0000313" key="6">
    <source>
        <dbReference type="Proteomes" id="UP000265515"/>
    </source>
</evidence>
<feature type="compositionally biased region" description="Basic and acidic residues" evidence="4">
    <location>
        <begin position="181"/>
        <end position="196"/>
    </location>
</feature>
<dbReference type="EMBL" id="BFEA01000158">
    <property type="protein sequence ID" value="GBG72042.1"/>
    <property type="molecule type" value="Genomic_DNA"/>
</dbReference>
<feature type="region of interest" description="Disordered" evidence="4">
    <location>
        <begin position="154"/>
        <end position="384"/>
    </location>
</feature>
<evidence type="ECO:0000256" key="4">
    <source>
        <dbReference type="SAM" id="MobiDB-lite"/>
    </source>
</evidence>
<feature type="compositionally biased region" description="Polar residues" evidence="4">
    <location>
        <begin position="356"/>
        <end position="365"/>
    </location>
</feature>
<reference evidence="5 6" key="1">
    <citation type="journal article" date="2018" name="Cell">
        <title>The Chara Genome: Secondary Complexity and Implications for Plant Terrestrialization.</title>
        <authorList>
            <person name="Nishiyama T."/>
            <person name="Sakayama H."/>
            <person name="Vries J.D."/>
            <person name="Buschmann H."/>
            <person name="Saint-Marcoux D."/>
            <person name="Ullrich K.K."/>
            <person name="Haas F.B."/>
            <person name="Vanderstraeten L."/>
            <person name="Becker D."/>
            <person name="Lang D."/>
            <person name="Vosolsobe S."/>
            <person name="Rombauts S."/>
            <person name="Wilhelmsson P.K.I."/>
            <person name="Janitza P."/>
            <person name="Kern R."/>
            <person name="Heyl A."/>
            <person name="Rumpler F."/>
            <person name="Villalobos L.I.A.C."/>
            <person name="Clay J.M."/>
            <person name="Skokan R."/>
            <person name="Toyoda A."/>
            <person name="Suzuki Y."/>
            <person name="Kagoshima H."/>
            <person name="Schijlen E."/>
            <person name="Tajeshwar N."/>
            <person name="Catarino B."/>
            <person name="Hetherington A.J."/>
            <person name="Saltykova A."/>
            <person name="Bonnot C."/>
            <person name="Breuninger H."/>
            <person name="Symeonidi A."/>
            <person name="Radhakrishnan G.V."/>
            <person name="Van Nieuwerburgh F."/>
            <person name="Deforce D."/>
            <person name="Chang C."/>
            <person name="Karol K.G."/>
            <person name="Hedrich R."/>
            <person name="Ulvskov P."/>
            <person name="Glockner G."/>
            <person name="Delwiche C.F."/>
            <person name="Petrasek J."/>
            <person name="Van de Peer Y."/>
            <person name="Friml J."/>
            <person name="Beilby M."/>
            <person name="Dolan L."/>
            <person name="Kohara Y."/>
            <person name="Sugano S."/>
            <person name="Fujiyama A."/>
            <person name="Delaux P.-M."/>
            <person name="Quint M."/>
            <person name="TheiBen G."/>
            <person name="Hagemann M."/>
            <person name="Harholt J."/>
            <person name="Dunand C."/>
            <person name="Zachgo S."/>
            <person name="Langdale J."/>
            <person name="Maumus F."/>
            <person name="Straeten D.V.D."/>
            <person name="Gould S.B."/>
            <person name="Rensing S.A."/>
        </authorList>
    </citation>
    <scope>NUCLEOTIDE SEQUENCE [LARGE SCALE GENOMIC DNA]</scope>
    <source>
        <strain evidence="5 6">S276</strain>
    </source>
</reference>
<feature type="compositionally biased region" description="Polar residues" evidence="4">
    <location>
        <begin position="286"/>
        <end position="295"/>
    </location>
</feature>
<evidence type="ECO:0000256" key="2">
    <source>
        <dbReference type="ARBA" id="ARBA00022490"/>
    </source>
</evidence>
<feature type="compositionally biased region" description="Basic and acidic residues" evidence="4">
    <location>
        <begin position="155"/>
        <end position="170"/>
    </location>
</feature>
<name>A0A388KPS9_CHABU</name>
<keyword evidence="6" id="KW-1185">Reference proteome</keyword>
<comment type="subcellular location">
    <subcellularLocation>
        <location evidence="1">Cytoplasm</location>
        <location evidence="1">Cytoskeleton</location>
    </subcellularLocation>
</comment>
<dbReference type="Pfam" id="PF16045">
    <property type="entry name" value="LisH_2"/>
    <property type="match status" value="1"/>
</dbReference>
<dbReference type="OrthoDB" id="5970631at2759"/>
<proteinExistence type="predicted"/>
<feature type="compositionally biased region" description="Low complexity" evidence="4">
    <location>
        <begin position="318"/>
        <end position="333"/>
    </location>
</feature>
<gene>
    <name evidence="5" type="ORF">CBR_g10977</name>
</gene>
<dbReference type="PANTHER" id="PTHR15431">
    <property type="entry name" value="FGFR1 ONCOGENE PARTNER/LISH DOMAIN-CONTAINING PROTEIN"/>
    <property type="match status" value="1"/>
</dbReference>
<dbReference type="STRING" id="69332.A0A388KPS9"/>
<dbReference type="PROSITE" id="PS50896">
    <property type="entry name" value="LISH"/>
    <property type="match status" value="1"/>
</dbReference>
<keyword evidence="3" id="KW-0206">Cytoskeleton</keyword>
<dbReference type="Gramene" id="GBG72042">
    <property type="protein sequence ID" value="GBG72042"/>
    <property type="gene ID" value="CBR_g10977"/>
</dbReference>
<comment type="caution">
    <text evidence="5">The sequence shown here is derived from an EMBL/GenBank/DDBJ whole genome shotgun (WGS) entry which is preliminary data.</text>
</comment>
<evidence type="ECO:0000256" key="3">
    <source>
        <dbReference type="ARBA" id="ARBA00023212"/>
    </source>
</evidence>
<evidence type="ECO:0000256" key="1">
    <source>
        <dbReference type="ARBA" id="ARBA00004245"/>
    </source>
</evidence>
<keyword evidence="2" id="KW-0963">Cytoplasm</keyword>
<dbReference type="PANTHER" id="PTHR15431:SF4">
    <property type="entry name" value="PROTEIN TONNEAU 1B"/>
    <property type="match status" value="1"/>
</dbReference>
<dbReference type="InterPro" id="IPR006594">
    <property type="entry name" value="LisH"/>
</dbReference>
<evidence type="ECO:0000313" key="5">
    <source>
        <dbReference type="EMBL" id="GBG72042.1"/>
    </source>
</evidence>
<accession>A0A388KPS9</accession>
<organism evidence="5 6">
    <name type="scientific">Chara braunii</name>
    <name type="common">Braun's stonewort</name>
    <dbReference type="NCBI Taxonomy" id="69332"/>
    <lineage>
        <taxon>Eukaryota</taxon>
        <taxon>Viridiplantae</taxon>
        <taxon>Streptophyta</taxon>
        <taxon>Charophyceae</taxon>
        <taxon>Charales</taxon>
        <taxon>Characeae</taxon>
        <taxon>Chara</taxon>
    </lineage>
</organism>
<feature type="compositionally biased region" description="Basic and acidic residues" evidence="4">
    <location>
        <begin position="219"/>
        <end position="248"/>
    </location>
</feature>
<dbReference type="GO" id="GO:0015630">
    <property type="term" value="C:microtubule cytoskeleton"/>
    <property type="evidence" value="ECO:0007669"/>
    <property type="project" value="UniProtKB-ARBA"/>
</dbReference>
<dbReference type="Proteomes" id="UP000265515">
    <property type="component" value="Unassembled WGS sequence"/>
</dbReference>